<accession>A0A5C6MTY3</accession>
<feature type="signal peptide" evidence="2">
    <location>
        <begin position="1"/>
        <end position="16"/>
    </location>
</feature>
<evidence type="ECO:0000256" key="1">
    <source>
        <dbReference type="SAM" id="MobiDB-lite"/>
    </source>
</evidence>
<feature type="chain" id="PRO_5022888616" evidence="2">
    <location>
        <begin position="17"/>
        <end position="68"/>
    </location>
</feature>
<keyword evidence="2" id="KW-0732">Signal</keyword>
<name>A0A5C6MTY3_9TELE</name>
<reference evidence="3 4" key="1">
    <citation type="submission" date="2019-04" db="EMBL/GenBank/DDBJ databases">
        <title>Chromosome genome assembly for Takifugu flavidus.</title>
        <authorList>
            <person name="Xiao S."/>
        </authorList>
    </citation>
    <scope>NUCLEOTIDE SEQUENCE [LARGE SCALE GENOMIC DNA]</scope>
    <source>
        <strain evidence="3">HTHZ2018</strain>
        <tissue evidence="3">Muscle</tissue>
    </source>
</reference>
<organism evidence="3 4">
    <name type="scientific">Takifugu flavidus</name>
    <name type="common">sansaifugu</name>
    <dbReference type="NCBI Taxonomy" id="433684"/>
    <lineage>
        <taxon>Eukaryota</taxon>
        <taxon>Metazoa</taxon>
        <taxon>Chordata</taxon>
        <taxon>Craniata</taxon>
        <taxon>Vertebrata</taxon>
        <taxon>Euteleostomi</taxon>
        <taxon>Actinopterygii</taxon>
        <taxon>Neopterygii</taxon>
        <taxon>Teleostei</taxon>
        <taxon>Neoteleostei</taxon>
        <taxon>Acanthomorphata</taxon>
        <taxon>Eupercaria</taxon>
        <taxon>Tetraodontiformes</taxon>
        <taxon>Tetradontoidea</taxon>
        <taxon>Tetraodontidae</taxon>
        <taxon>Takifugu</taxon>
    </lineage>
</organism>
<feature type="compositionally biased region" description="Basic and acidic residues" evidence="1">
    <location>
        <begin position="25"/>
        <end position="42"/>
    </location>
</feature>
<dbReference type="EMBL" id="RHFK02000019">
    <property type="protein sequence ID" value="TWW58702.1"/>
    <property type="molecule type" value="Genomic_DNA"/>
</dbReference>
<comment type="caution">
    <text evidence="3">The sequence shown here is derived from an EMBL/GenBank/DDBJ whole genome shotgun (WGS) entry which is preliminary data.</text>
</comment>
<gene>
    <name evidence="3" type="ORF">D4764_06G0002320</name>
</gene>
<feature type="region of interest" description="Disordered" evidence="1">
    <location>
        <begin position="24"/>
        <end position="46"/>
    </location>
</feature>
<evidence type="ECO:0000313" key="3">
    <source>
        <dbReference type="EMBL" id="TWW58702.1"/>
    </source>
</evidence>
<evidence type="ECO:0000313" key="4">
    <source>
        <dbReference type="Proteomes" id="UP000324091"/>
    </source>
</evidence>
<proteinExistence type="predicted"/>
<protein>
    <submittedName>
        <fullName evidence="3">Uncharacterized protein</fullName>
    </submittedName>
</protein>
<evidence type="ECO:0000256" key="2">
    <source>
        <dbReference type="SAM" id="SignalP"/>
    </source>
</evidence>
<keyword evidence="4" id="KW-1185">Reference proteome</keyword>
<dbReference type="Proteomes" id="UP000324091">
    <property type="component" value="Chromosome 6"/>
</dbReference>
<sequence length="68" mass="7246">MAAWLAARLILPGGKAMMWEAAGEDEGRAGRGGEEKGGEGRGLRGWRQSHSVYTEVTVAPCTRDSADK</sequence>
<dbReference type="AlphaFoldDB" id="A0A5C6MTY3"/>